<proteinExistence type="predicted"/>
<evidence type="ECO:0000313" key="2">
    <source>
        <dbReference type="Proteomes" id="UP001154282"/>
    </source>
</evidence>
<dbReference type="Proteomes" id="UP001154282">
    <property type="component" value="Unassembled WGS sequence"/>
</dbReference>
<comment type="caution">
    <text evidence="1">The sequence shown here is derived from an EMBL/GenBank/DDBJ whole genome shotgun (WGS) entry which is preliminary data.</text>
</comment>
<reference evidence="1" key="1">
    <citation type="submission" date="2022-08" db="EMBL/GenBank/DDBJ databases">
        <authorList>
            <person name="Gutierrez-Valencia J."/>
        </authorList>
    </citation>
    <scope>NUCLEOTIDE SEQUENCE</scope>
</reference>
<sequence>MVKKEAMEADDVEAFLASLDPKCKRCPPQVVAKLLESRAIGCVTALLERKIAHNQLLDLRRHRAKNCLQPLHYAAKFGFHEAIELFIRHGVSPSLSCLSFRPHKLETGAIDYALEASWDEWNKKAEESRSGLLLSDLILWLPEWISDAGNWWHTVKLLGRANDTGLEMKTYEYARNGQAAKLLWLLLAVPDRVLSPTFLHFLTLRSEIGTSLLKYHSLRDFLTAQLAFVVADIWCCSDCNDPQLSKSLEEKRSILTSSLLLLQVFQRAGTQLSNLIPMLLEKEKQHLSNSPIAQQVQTILEGAGIPLSSLNCPIISTQDSKINYPYPSGPLNHSRKPSHGPRGPLAFLIQPAGVNRSEILDSEFSRAIEKLCNYHPCLKELSSQVSSFKLIFIFCLPDLVEKMHCMLQLELGYGKPTKVIHPIYLAKLCFIYITERRIAEFTAALMAVRVLLQFDHPLSPQMSYRIMDMDHKDYTPTFYDFLLHALRRVLDEEISLTGKSKDNATVQILKEKKSILASAFLLTRIFENSSQRIHRYLHSPRYKVIQEHMDLKMIVDDVASLLKDSGFKLTPEDVCVDHLECFSSKAGVSRTGFEEGNLLSFVSHLQTTSCVKEKQATRASMAIMSIKNVESSLLVGSSINKFPSRSYHSFLPRYAGSKVAWLPTQNGAKLITKRVEAAKLSDSMLRKSWKFLTMTKMLRL</sequence>
<evidence type="ECO:0000313" key="1">
    <source>
        <dbReference type="EMBL" id="CAI0456399.1"/>
    </source>
</evidence>
<accession>A0AAV0ND43</accession>
<organism evidence="1 2">
    <name type="scientific">Linum tenue</name>
    <dbReference type="NCBI Taxonomy" id="586396"/>
    <lineage>
        <taxon>Eukaryota</taxon>
        <taxon>Viridiplantae</taxon>
        <taxon>Streptophyta</taxon>
        <taxon>Embryophyta</taxon>
        <taxon>Tracheophyta</taxon>
        <taxon>Spermatophyta</taxon>
        <taxon>Magnoliopsida</taxon>
        <taxon>eudicotyledons</taxon>
        <taxon>Gunneridae</taxon>
        <taxon>Pentapetalae</taxon>
        <taxon>rosids</taxon>
        <taxon>fabids</taxon>
        <taxon>Malpighiales</taxon>
        <taxon>Linaceae</taxon>
        <taxon>Linum</taxon>
    </lineage>
</organism>
<keyword evidence="2" id="KW-1185">Reference proteome</keyword>
<dbReference type="EMBL" id="CAMGYJ010000008">
    <property type="protein sequence ID" value="CAI0456399.1"/>
    <property type="molecule type" value="Genomic_DNA"/>
</dbReference>
<dbReference type="AlphaFoldDB" id="A0AAV0ND43"/>
<name>A0AAV0ND43_9ROSI</name>
<protein>
    <submittedName>
        <fullName evidence="1">Uncharacterized protein</fullName>
    </submittedName>
</protein>
<gene>
    <name evidence="1" type="ORF">LITE_LOCUS32749</name>
</gene>